<dbReference type="RefSeq" id="WP_092116273.1">
    <property type="nucleotide sequence ID" value="NZ_FMXO01000001.1"/>
</dbReference>
<organism evidence="3 4">
    <name type="scientific">Desulfonatronum thiosulfatophilum</name>
    <dbReference type="NCBI Taxonomy" id="617002"/>
    <lineage>
        <taxon>Bacteria</taxon>
        <taxon>Pseudomonadati</taxon>
        <taxon>Thermodesulfobacteriota</taxon>
        <taxon>Desulfovibrionia</taxon>
        <taxon>Desulfovibrionales</taxon>
        <taxon>Desulfonatronaceae</taxon>
        <taxon>Desulfonatronum</taxon>
    </lineage>
</organism>
<name>A0A1G6A697_9BACT</name>
<feature type="compositionally biased region" description="Basic and acidic residues" evidence="2">
    <location>
        <begin position="263"/>
        <end position="276"/>
    </location>
</feature>
<dbReference type="EMBL" id="FMXO01000001">
    <property type="protein sequence ID" value="SDB03922.1"/>
    <property type="molecule type" value="Genomic_DNA"/>
</dbReference>
<dbReference type="STRING" id="617002.SAMN05660653_00181"/>
<feature type="region of interest" description="Disordered" evidence="2">
    <location>
        <begin position="263"/>
        <end position="301"/>
    </location>
</feature>
<accession>A0A1G6A697</accession>
<reference evidence="3 4" key="1">
    <citation type="submission" date="2016-10" db="EMBL/GenBank/DDBJ databases">
        <authorList>
            <person name="de Groot N.N."/>
        </authorList>
    </citation>
    <scope>NUCLEOTIDE SEQUENCE [LARGE SCALE GENOMIC DNA]</scope>
    <source>
        <strain evidence="3 4">ASO4-2</strain>
    </source>
</reference>
<evidence type="ECO:0000256" key="1">
    <source>
        <dbReference type="SAM" id="Coils"/>
    </source>
</evidence>
<evidence type="ECO:0000313" key="4">
    <source>
        <dbReference type="Proteomes" id="UP000198771"/>
    </source>
</evidence>
<evidence type="ECO:0000313" key="3">
    <source>
        <dbReference type="EMBL" id="SDB03922.1"/>
    </source>
</evidence>
<protein>
    <submittedName>
        <fullName evidence="3">Mu-like prophage I protein</fullName>
    </submittedName>
</protein>
<dbReference type="OrthoDB" id="9816412at2"/>
<proteinExistence type="predicted"/>
<sequence length="301" mass="32408">MSWINIARVGKFRAMNGEDVDLTPERLDKIASSYDPAKRQAPLVFGHPETNGPAFGWADQVRRVGDVLQAKLGNVSDQVRRVVEQGLYRYVSMSLFPDGGLRHIGLLGATPPAIDGLGEVSFADEAGMTINFSKPTEEDDVELKEALAKIAALEAEIQRLKGNSEFAAQLEEAKTALKAAQTALADERSAKEALGAEFALFQGKVEGANRESRFGKLVAEGKALPGDKKNVLAFAASLAKDTETTLDFAAGDKTEKVGAEEAFWRDLEARPGRDLSGDFASPEQARKDNGSETPADLTSRV</sequence>
<gene>
    <name evidence="3" type="ORF">SAMN05660653_00181</name>
</gene>
<dbReference type="AlphaFoldDB" id="A0A1G6A697"/>
<feature type="coiled-coil region" evidence="1">
    <location>
        <begin position="136"/>
        <end position="190"/>
    </location>
</feature>
<keyword evidence="1" id="KW-0175">Coiled coil</keyword>
<evidence type="ECO:0000256" key="2">
    <source>
        <dbReference type="SAM" id="MobiDB-lite"/>
    </source>
</evidence>
<keyword evidence="4" id="KW-1185">Reference proteome</keyword>
<dbReference type="Proteomes" id="UP000198771">
    <property type="component" value="Unassembled WGS sequence"/>
</dbReference>